<dbReference type="Proteomes" id="UP000644020">
    <property type="component" value="Unassembled WGS sequence"/>
</dbReference>
<sequence length="250" mass="25172">MAVQNPTARRHEAQGGPPLGPLALVSTALFVAGLVTSTLLADGAVFPSPFGGAGATAGITAYFRDHTDAVRIAGALQFGSSVPLALYAATASARLHRLGVRAPGATIALAGGLLASAFLGLCGLLGWVLSRPESLGQPGVVRALHSLAFATGGPGHVVALGLLVAGIAVPGLLAGLLPRALALGGLVLAAVAELSTLTLLFDGAAVLLPIARFGGLLWLIAAGFLLPRHRSDPRVRARTGPRTPHEEQRA</sequence>
<reference evidence="2" key="1">
    <citation type="journal article" date="2014" name="Int. J. Syst. Evol. Microbiol.">
        <title>Complete genome sequence of Corynebacterium casei LMG S-19264T (=DSM 44701T), isolated from a smear-ripened cheese.</title>
        <authorList>
            <consortium name="US DOE Joint Genome Institute (JGI-PGF)"/>
            <person name="Walter F."/>
            <person name="Albersmeier A."/>
            <person name="Kalinowski J."/>
            <person name="Ruckert C."/>
        </authorList>
    </citation>
    <scope>NUCLEOTIDE SEQUENCE</scope>
    <source>
        <strain evidence="2">JCM 4518</strain>
    </source>
</reference>
<keyword evidence="1" id="KW-0812">Transmembrane</keyword>
<feature type="transmembrane region" description="Helical" evidence="1">
    <location>
        <begin position="72"/>
        <end position="93"/>
    </location>
</feature>
<keyword evidence="1" id="KW-1133">Transmembrane helix</keyword>
<feature type="transmembrane region" description="Helical" evidence="1">
    <location>
        <begin position="149"/>
        <end position="173"/>
    </location>
</feature>
<name>A0A918WCF8_9ACTN</name>
<evidence type="ECO:0000313" key="2">
    <source>
        <dbReference type="EMBL" id="GHB02960.1"/>
    </source>
</evidence>
<feature type="transmembrane region" description="Helical" evidence="1">
    <location>
        <begin position="21"/>
        <end position="41"/>
    </location>
</feature>
<protein>
    <recommendedName>
        <fullName evidence="4">DUF4386 domain-containing protein</fullName>
    </recommendedName>
</protein>
<accession>A0A918WCF8</accession>
<keyword evidence="1" id="KW-0472">Membrane</keyword>
<feature type="transmembrane region" description="Helical" evidence="1">
    <location>
        <begin position="207"/>
        <end position="226"/>
    </location>
</feature>
<evidence type="ECO:0000256" key="1">
    <source>
        <dbReference type="SAM" id="Phobius"/>
    </source>
</evidence>
<feature type="transmembrane region" description="Helical" evidence="1">
    <location>
        <begin position="180"/>
        <end position="201"/>
    </location>
</feature>
<feature type="transmembrane region" description="Helical" evidence="1">
    <location>
        <begin position="105"/>
        <end position="129"/>
    </location>
</feature>
<evidence type="ECO:0008006" key="4">
    <source>
        <dbReference type="Google" id="ProtNLM"/>
    </source>
</evidence>
<keyword evidence="3" id="KW-1185">Reference proteome</keyword>
<dbReference type="RefSeq" id="WP_189981809.1">
    <property type="nucleotide sequence ID" value="NZ_BMUL01000017.1"/>
</dbReference>
<proteinExistence type="predicted"/>
<comment type="caution">
    <text evidence="2">The sequence shown here is derived from an EMBL/GenBank/DDBJ whole genome shotgun (WGS) entry which is preliminary data.</text>
</comment>
<reference evidence="2" key="2">
    <citation type="submission" date="2020-09" db="EMBL/GenBank/DDBJ databases">
        <authorList>
            <person name="Sun Q."/>
            <person name="Ohkuma M."/>
        </authorList>
    </citation>
    <scope>NUCLEOTIDE SEQUENCE</scope>
    <source>
        <strain evidence="2">JCM 4518</strain>
    </source>
</reference>
<evidence type="ECO:0000313" key="3">
    <source>
        <dbReference type="Proteomes" id="UP000644020"/>
    </source>
</evidence>
<dbReference type="EMBL" id="BMUL01000017">
    <property type="protein sequence ID" value="GHB02960.1"/>
    <property type="molecule type" value="Genomic_DNA"/>
</dbReference>
<dbReference type="AlphaFoldDB" id="A0A918WCF8"/>
<gene>
    <name evidence="2" type="ORF">GCM10010305_52730</name>
</gene>
<organism evidence="2 3">
    <name type="scientific">Streptomyces termitum</name>
    <dbReference type="NCBI Taxonomy" id="67368"/>
    <lineage>
        <taxon>Bacteria</taxon>
        <taxon>Bacillati</taxon>
        <taxon>Actinomycetota</taxon>
        <taxon>Actinomycetes</taxon>
        <taxon>Kitasatosporales</taxon>
        <taxon>Streptomycetaceae</taxon>
        <taxon>Streptomyces</taxon>
    </lineage>
</organism>